<organism evidence="1 2">
    <name type="scientific">Prevotella nigrescens CC14M</name>
    <dbReference type="NCBI Taxonomy" id="1073366"/>
    <lineage>
        <taxon>Bacteria</taxon>
        <taxon>Pseudomonadati</taxon>
        <taxon>Bacteroidota</taxon>
        <taxon>Bacteroidia</taxon>
        <taxon>Bacteroidales</taxon>
        <taxon>Prevotellaceae</taxon>
        <taxon>Prevotella</taxon>
    </lineage>
</organism>
<accession>V8CMC9</accession>
<gene>
    <name evidence="1" type="ORF">HMPREF1173_01427</name>
</gene>
<name>V8CMC9_9BACT</name>
<protein>
    <submittedName>
        <fullName evidence="1">Uncharacterized protein</fullName>
    </submittedName>
</protein>
<dbReference type="EMBL" id="AZJH01000021">
    <property type="protein sequence ID" value="ETD28519.1"/>
    <property type="molecule type" value="Genomic_DNA"/>
</dbReference>
<sequence>MKKDCITQGEADITSKQSEYTRNTENTTTQRRISAKMRKETLEAYKQTFLFPIKLSD</sequence>
<evidence type="ECO:0000313" key="1">
    <source>
        <dbReference type="EMBL" id="ETD28519.1"/>
    </source>
</evidence>
<dbReference type="AlphaFoldDB" id="V8CMC9"/>
<keyword evidence="2" id="KW-1185">Reference proteome</keyword>
<proteinExistence type="predicted"/>
<reference evidence="1 2" key="1">
    <citation type="submission" date="2013-10" db="EMBL/GenBank/DDBJ databases">
        <title>The Genome Sequence of Prevotella nigrescens CC14M.</title>
        <authorList>
            <consortium name="The Broad Institute Genomics Platform"/>
            <person name="Earl A."/>
            <person name="Allen-Vercoe E."/>
            <person name="Daigneault M."/>
            <person name="Young S.K."/>
            <person name="Zeng Q."/>
            <person name="Gargeya S."/>
            <person name="Fitzgerald M."/>
            <person name="Abouelleil A."/>
            <person name="Alvarado L."/>
            <person name="Chapman S.B."/>
            <person name="Gainer-Dewar J."/>
            <person name="Goldberg J."/>
            <person name="Griggs A."/>
            <person name="Gujja S."/>
            <person name="Hansen M."/>
            <person name="Howarth C."/>
            <person name="Imamovic A."/>
            <person name="Ireland A."/>
            <person name="Larimer J."/>
            <person name="McCowan C."/>
            <person name="Murphy C."/>
            <person name="Pearson M."/>
            <person name="Poon T.W."/>
            <person name="Priest M."/>
            <person name="Roberts A."/>
            <person name="Saif S."/>
            <person name="Shea T."/>
            <person name="Sykes S."/>
            <person name="Wortman J."/>
            <person name="Nusbaum C."/>
            <person name="Birren B."/>
        </authorList>
    </citation>
    <scope>NUCLEOTIDE SEQUENCE [LARGE SCALE GENOMIC DNA]</scope>
    <source>
        <strain evidence="1 2">CC14M</strain>
    </source>
</reference>
<comment type="caution">
    <text evidence="1">The sequence shown here is derived from an EMBL/GenBank/DDBJ whole genome shotgun (WGS) entry which is preliminary data.</text>
</comment>
<dbReference type="Proteomes" id="UP000018727">
    <property type="component" value="Unassembled WGS sequence"/>
</dbReference>
<dbReference type="HOGENOM" id="CLU_2992918_0_0_10"/>
<dbReference type="PATRIC" id="fig|1073366.3.peg.1473"/>
<evidence type="ECO:0000313" key="2">
    <source>
        <dbReference type="Proteomes" id="UP000018727"/>
    </source>
</evidence>